<gene>
    <name evidence="15" type="primary">Dana\GF10277</name>
    <name evidence="15" type="synonym">dana_GLEANR_10234</name>
    <name evidence="15" type="ORF">GF10277</name>
</gene>
<dbReference type="PRINTS" id="PR00449">
    <property type="entry name" value="RASTRNSFRMNG"/>
</dbReference>
<dbReference type="FunFam" id="3.40.50.300:FF:000459">
    <property type="entry name" value="ras-related protein Rab-37 isoform X1"/>
    <property type="match status" value="1"/>
</dbReference>
<evidence type="ECO:0000256" key="12">
    <source>
        <dbReference type="ARBA" id="ARBA00023289"/>
    </source>
</evidence>
<dbReference type="SMART" id="SM00173">
    <property type="entry name" value="RAS"/>
    <property type="match status" value="1"/>
</dbReference>
<evidence type="ECO:0000256" key="1">
    <source>
        <dbReference type="ARBA" id="ARBA00001946"/>
    </source>
</evidence>
<dbReference type="GO" id="GO:0003925">
    <property type="term" value="F:G protein activity"/>
    <property type="evidence" value="ECO:0007669"/>
    <property type="project" value="UniProtKB-EC"/>
</dbReference>
<dbReference type="Proteomes" id="UP000007801">
    <property type="component" value="Unassembled WGS sequence"/>
</dbReference>
<keyword evidence="7" id="KW-0378">Hydrolase</keyword>
<keyword evidence="8" id="KW-0460">Magnesium</keyword>
<evidence type="ECO:0000256" key="6">
    <source>
        <dbReference type="ARBA" id="ARBA00022741"/>
    </source>
</evidence>
<dbReference type="EMBL" id="CH902618">
    <property type="protein sequence ID" value="EDV39957.2"/>
    <property type="molecule type" value="Genomic_DNA"/>
</dbReference>
<keyword evidence="6" id="KW-0547">Nucleotide-binding</keyword>
<dbReference type="InterPro" id="IPR027417">
    <property type="entry name" value="P-loop_NTPase"/>
</dbReference>
<dbReference type="HOGENOM" id="CLU_742418_0_0_1"/>
<sequence length="450" mass="49466">MGWPINNEDTAEFPTSELRLLIYVCACVKYRIRPIKTRTRDRKEVSKMRRQQTRYRSDSIASPSGGRKPSISVAAPPSPFASGSPTRRESLVKPTWQHITPGQLPPKTLDKINGIASDDSDDDGYPKRRPSVIVHQRQQSISQQPLLPEYMSATSLFRSAPDPAPQPQTAGNGFMARLNSVRLAAGTEQQPLLDTGGGGGGGHAAPTATAAPAPGPGAEGASATLCKNAGRALIRMISSTNAPEDDEDFDIMGKVIMLGDSGVGKTSLLIRFRDGRYVPSYFLSTVGIDFRNKVVVVDGTRVKLQIWDTAGQERFRSVTHAYYRDAHALLLLYDVTNKTTYDNIRAWLGEIREYAQEDVVIVLIGNKADCSGSERQVKREDGERLGREHNVPFMETSAKTGLNVELAFTAVARQLKSRGYEHGDDGKFNVHDFVRDNTKARSVCAQCRNM</sequence>
<evidence type="ECO:0000256" key="10">
    <source>
        <dbReference type="ARBA" id="ARBA00023134"/>
    </source>
</evidence>
<dbReference type="GO" id="GO:0005525">
    <property type="term" value="F:GTP binding"/>
    <property type="evidence" value="ECO:0007669"/>
    <property type="project" value="UniProtKB-KW"/>
</dbReference>
<evidence type="ECO:0000256" key="14">
    <source>
        <dbReference type="SAM" id="MobiDB-lite"/>
    </source>
</evidence>
<dbReference type="InterPro" id="IPR005225">
    <property type="entry name" value="Small_GTP-bd"/>
</dbReference>
<keyword evidence="10" id="KW-0342">GTP-binding</keyword>
<dbReference type="GO" id="GO:0046872">
    <property type="term" value="F:metal ion binding"/>
    <property type="evidence" value="ECO:0007669"/>
    <property type="project" value="UniProtKB-KW"/>
</dbReference>
<dbReference type="PROSITE" id="PS51421">
    <property type="entry name" value="RAS"/>
    <property type="match status" value="1"/>
</dbReference>
<dbReference type="PROSITE" id="PS51419">
    <property type="entry name" value="RAB"/>
    <property type="match status" value="1"/>
</dbReference>
<dbReference type="InParanoid" id="B3M8I3"/>
<keyword evidence="11" id="KW-0449">Lipoprotein</keyword>
<evidence type="ECO:0000256" key="13">
    <source>
        <dbReference type="ARBA" id="ARBA00047660"/>
    </source>
</evidence>
<evidence type="ECO:0000256" key="3">
    <source>
        <dbReference type="ARBA" id="ARBA00011984"/>
    </source>
</evidence>
<feature type="region of interest" description="Disordered" evidence="14">
    <location>
        <begin position="190"/>
        <end position="222"/>
    </location>
</feature>
<accession>B3M8I3</accession>
<dbReference type="SMART" id="SM00174">
    <property type="entry name" value="RHO"/>
    <property type="match status" value="1"/>
</dbReference>
<evidence type="ECO:0000256" key="2">
    <source>
        <dbReference type="ARBA" id="ARBA00006270"/>
    </source>
</evidence>
<evidence type="ECO:0000256" key="4">
    <source>
        <dbReference type="ARBA" id="ARBA00022448"/>
    </source>
</evidence>
<name>B3M8I3_DROAN</name>
<comment type="similarity">
    <text evidence="2">Belongs to the small GTPase superfamily. Rab family.</text>
</comment>
<dbReference type="SMART" id="SM00175">
    <property type="entry name" value="RAB"/>
    <property type="match status" value="1"/>
</dbReference>
<dbReference type="PROSITE" id="PS51420">
    <property type="entry name" value="RHO"/>
    <property type="match status" value="1"/>
</dbReference>
<evidence type="ECO:0000256" key="9">
    <source>
        <dbReference type="ARBA" id="ARBA00022927"/>
    </source>
</evidence>
<evidence type="ECO:0000256" key="8">
    <source>
        <dbReference type="ARBA" id="ARBA00022842"/>
    </source>
</evidence>
<dbReference type="GeneID" id="6493149"/>
<dbReference type="CTD" id="25837"/>
<keyword evidence="12" id="KW-0636">Prenylation</keyword>
<dbReference type="AlphaFoldDB" id="B3M8I3"/>
<dbReference type="SUPFAM" id="SSF52540">
    <property type="entry name" value="P-loop containing nucleoside triphosphate hydrolases"/>
    <property type="match status" value="1"/>
</dbReference>
<dbReference type="CDD" id="cd04112">
    <property type="entry name" value="Rab26"/>
    <property type="match status" value="1"/>
</dbReference>
<dbReference type="InterPro" id="IPR001806">
    <property type="entry name" value="Small_GTPase"/>
</dbReference>
<feature type="compositionally biased region" description="Low complexity" evidence="14">
    <location>
        <begin position="69"/>
        <end position="85"/>
    </location>
</feature>
<dbReference type="Gene3D" id="3.40.50.300">
    <property type="entry name" value="P-loop containing nucleotide triphosphate hydrolases"/>
    <property type="match status" value="1"/>
</dbReference>
<dbReference type="SMART" id="SM00177">
    <property type="entry name" value="ARF"/>
    <property type="match status" value="1"/>
</dbReference>
<evidence type="ECO:0000313" key="16">
    <source>
        <dbReference type="Proteomes" id="UP000007801"/>
    </source>
</evidence>
<dbReference type="OrthoDB" id="9989112at2759"/>
<proteinExistence type="inferred from homology"/>
<dbReference type="Pfam" id="PF00071">
    <property type="entry name" value="Ras"/>
    <property type="match status" value="1"/>
</dbReference>
<dbReference type="NCBIfam" id="TIGR00231">
    <property type="entry name" value="small_GTP"/>
    <property type="match status" value="1"/>
</dbReference>
<comment type="catalytic activity">
    <reaction evidence="13">
        <text>GTP + H2O = GDP + phosphate + H(+)</text>
        <dbReference type="Rhea" id="RHEA:19669"/>
        <dbReference type="ChEBI" id="CHEBI:15377"/>
        <dbReference type="ChEBI" id="CHEBI:15378"/>
        <dbReference type="ChEBI" id="CHEBI:37565"/>
        <dbReference type="ChEBI" id="CHEBI:43474"/>
        <dbReference type="ChEBI" id="CHEBI:58189"/>
        <dbReference type="EC" id="3.6.5.2"/>
    </reaction>
    <physiologicalReaction direction="left-to-right" evidence="13">
        <dbReference type="Rhea" id="RHEA:19670"/>
    </physiologicalReaction>
</comment>
<evidence type="ECO:0000256" key="7">
    <source>
        <dbReference type="ARBA" id="ARBA00022801"/>
    </source>
</evidence>
<feature type="region of interest" description="Disordered" evidence="14">
    <location>
        <begin position="39"/>
        <end position="127"/>
    </location>
</feature>
<keyword evidence="16" id="KW-1185">Reference proteome</keyword>
<keyword evidence="5" id="KW-0479">Metal-binding</keyword>
<evidence type="ECO:0000256" key="5">
    <source>
        <dbReference type="ARBA" id="ARBA00022723"/>
    </source>
</evidence>
<keyword evidence="4" id="KW-0813">Transport</keyword>
<dbReference type="PANTHER" id="PTHR47978">
    <property type="match status" value="1"/>
</dbReference>
<evidence type="ECO:0000256" key="11">
    <source>
        <dbReference type="ARBA" id="ARBA00023288"/>
    </source>
</evidence>
<comment type="cofactor">
    <cofactor evidence="1">
        <name>Mg(2+)</name>
        <dbReference type="ChEBI" id="CHEBI:18420"/>
    </cofactor>
</comment>
<dbReference type="SMR" id="B3M8I3"/>
<reference evidence="15 16" key="1">
    <citation type="journal article" date="2007" name="Nature">
        <title>Evolution of genes and genomes on the Drosophila phylogeny.</title>
        <authorList>
            <consortium name="Drosophila 12 Genomes Consortium"/>
            <person name="Clark A.G."/>
            <person name="Eisen M.B."/>
            <person name="Smith D.R."/>
            <person name="Bergman C.M."/>
            <person name="Oliver B."/>
            <person name="Markow T.A."/>
            <person name="Kaufman T.C."/>
            <person name="Kellis M."/>
            <person name="Gelbart W."/>
            <person name="Iyer V.N."/>
            <person name="Pollard D.A."/>
            <person name="Sackton T.B."/>
            <person name="Larracuente A.M."/>
            <person name="Singh N.D."/>
            <person name="Abad J.P."/>
            <person name="Abt D.N."/>
            <person name="Adryan B."/>
            <person name="Aguade M."/>
            <person name="Akashi H."/>
            <person name="Anderson W.W."/>
            <person name="Aquadro C.F."/>
            <person name="Ardell D.H."/>
            <person name="Arguello R."/>
            <person name="Artieri C.G."/>
            <person name="Barbash D.A."/>
            <person name="Barker D."/>
            <person name="Barsanti P."/>
            <person name="Batterham P."/>
            <person name="Batzoglou S."/>
            <person name="Begun D."/>
            <person name="Bhutkar A."/>
            <person name="Blanco E."/>
            <person name="Bosak S.A."/>
            <person name="Bradley R.K."/>
            <person name="Brand A.D."/>
            <person name="Brent M.R."/>
            <person name="Brooks A.N."/>
            <person name="Brown R.H."/>
            <person name="Butlin R.K."/>
            <person name="Caggese C."/>
            <person name="Calvi B.R."/>
            <person name="Bernardo de Carvalho A."/>
            <person name="Caspi A."/>
            <person name="Castrezana S."/>
            <person name="Celniker S.E."/>
            <person name="Chang J.L."/>
            <person name="Chapple C."/>
            <person name="Chatterji S."/>
            <person name="Chinwalla A."/>
            <person name="Civetta A."/>
            <person name="Clifton S.W."/>
            <person name="Comeron J.M."/>
            <person name="Costello J.C."/>
            <person name="Coyne J.A."/>
            <person name="Daub J."/>
            <person name="David R.G."/>
            <person name="Delcher A.L."/>
            <person name="Delehaunty K."/>
            <person name="Do C.B."/>
            <person name="Ebling H."/>
            <person name="Edwards K."/>
            <person name="Eickbush T."/>
            <person name="Evans J.D."/>
            <person name="Filipski A."/>
            <person name="Findeiss S."/>
            <person name="Freyhult E."/>
            <person name="Fulton L."/>
            <person name="Fulton R."/>
            <person name="Garcia A.C."/>
            <person name="Gardiner A."/>
            <person name="Garfield D.A."/>
            <person name="Garvin B.E."/>
            <person name="Gibson G."/>
            <person name="Gilbert D."/>
            <person name="Gnerre S."/>
            <person name="Godfrey J."/>
            <person name="Good R."/>
            <person name="Gotea V."/>
            <person name="Gravely B."/>
            <person name="Greenberg A.J."/>
            <person name="Griffiths-Jones S."/>
            <person name="Gross S."/>
            <person name="Guigo R."/>
            <person name="Gustafson E.A."/>
            <person name="Haerty W."/>
            <person name="Hahn M.W."/>
            <person name="Halligan D.L."/>
            <person name="Halpern A.L."/>
            <person name="Halter G.M."/>
            <person name="Han M.V."/>
            <person name="Heger A."/>
            <person name="Hillier L."/>
            <person name="Hinrichs A.S."/>
            <person name="Holmes I."/>
            <person name="Hoskins R.A."/>
            <person name="Hubisz M.J."/>
            <person name="Hultmark D."/>
            <person name="Huntley M.A."/>
            <person name="Jaffe D.B."/>
            <person name="Jagadeeshan S."/>
            <person name="Jeck W.R."/>
            <person name="Johnson J."/>
            <person name="Jones C.D."/>
            <person name="Jordan W.C."/>
            <person name="Karpen G.H."/>
            <person name="Kataoka E."/>
            <person name="Keightley P.D."/>
            <person name="Kheradpour P."/>
            <person name="Kirkness E.F."/>
            <person name="Koerich L.B."/>
            <person name="Kristiansen K."/>
            <person name="Kudrna D."/>
            <person name="Kulathinal R.J."/>
            <person name="Kumar S."/>
            <person name="Kwok R."/>
            <person name="Lander E."/>
            <person name="Langley C.H."/>
            <person name="Lapoint R."/>
            <person name="Lazzaro B.P."/>
            <person name="Lee S.J."/>
            <person name="Levesque L."/>
            <person name="Li R."/>
            <person name="Lin C.F."/>
            <person name="Lin M.F."/>
            <person name="Lindblad-Toh K."/>
            <person name="Llopart A."/>
            <person name="Long M."/>
            <person name="Low L."/>
            <person name="Lozovsky E."/>
            <person name="Lu J."/>
            <person name="Luo M."/>
            <person name="Machado C.A."/>
            <person name="Makalowski W."/>
            <person name="Marzo M."/>
            <person name="Matsuda M."/>
            <person name="Matzkin L."/>
            <person name="McAllister B."/>
            <person name="McBride C.S."/>
            <person name="McKernan B."/>
            <person name="McKernan K."/>
            <person name="Mendez-Lago M."/>
            <person name="Minx P."/>
            <person name="Mollenhauer M.U."/>
            <person name="Montooth K."/>
            <person name="Mount S.M."/>
            <person name="Mu X."/>
            <person name="Myers E."/>
            <person name="Negre B."/>
            <person name="Newfeld S."/>
            <person name="Nielsen R."/>
            <person name="Noor M.A."/>
            <person name="O'Grady P."/>
            <person name="Pachter L."/>
            <person name="Papaceit M."/>
            <person name="Parisi M.J."/>
            <person name="Parisi M."/>
            <person name="Parts L."/>
            <person name="Pedersen J.S."/>
            <person name="Pesole G."/>
            <person name="Phillippy A.M."/>
            <person name="Ponting C.P."/>
            <person name="Pop M."/>
            <person name="Porcelli D."/>
            <person name="Powell J.R."/>
            <person name="Prohaska S."/>
            <person name="Pruitt K."/>
            <person name="Puig M."/>
            <person name="Quesneville H."/>
            <person name="Ram K.R."/>
            <person name="Rand D."/>
            <person name="Rasmussen M.D."/>
            <person name="Reed L.K."/>
            <person name="Reenan R."/>
            <person name="Reily A."/>
            <person name="Remington K.A."/>
            <person name="Rieger T.T."/>
            <person name="Ritchie M.G."/>
            <person name="Robin C."/>
            <person name="Rogers Y.H."/>
            <person name="Rohde C."/>
            <person name="Rozas J."/>
            <person name="Rubenfield M.J."/>
            <person name="Ruiz A."/>
            <person name="Russo S."/>
            <person name="Salzberg S.L."/>
            <person name="Sanchez-Gracia A."/>
            <person name="Saranga D.J."/>
            <person name="Sato H."/>
            <person name="Schaeffer S.W."/>
            <person name="Schatz M.C."/>
            <person name="Schlenke T."/>
            <person name="Schwartz R."/>
            <person name="Segarra C."/>
            <person name="Singh R.S."/>
            <person name="Sirot L."/>
            <person name="Sirota M."/>
            <person name="Sisneros N.B."/>
            <person name="Smith C.D."/>
            <person name="Smith T.F."/>
            <person name="Spieth J."/>
            <person name="Stage D.E."/>
            <person name="Stark A."/>
            <person name="Stephan W."/>
            <person name="Strausberg R.L."/>
            <person name="Strempel S."/>
            <person name="Sturgill D."/>
            <person name="Sutton G."/>
            <person name="Sutton G.G."/>
            <person name="Tao W."/>
            <person name="Teichmann S."/>
            <person name="Tobari Y.N."/>
            <person name="Tomimura Y."/>
            <person name="Tsolas J.M."/>
            <person name="Valente V.L."/>
            <person name="Venter E."/>
            <person name="Venter J.C."/>
            <person name="Vicario S."/>
            <person name="Vieira F.G."/>
            <person name="Vilella A.J."/>
            <person name="Villasante A."/>
            <person name="Walenz B."/>
            <person name="Wang J."/>
            <person name="Wasserman M."/>
            <person name="Watts T."/>
            <person name="Wilson D."/>
            <person name="Wilson R.K."/>
            <person name="Wing R.A."/>
            <person name="Wolfner M.F."/>
            <person name="Wong A."/>
            <person name="Wong G.K."/>
            <person name="Wu C.I."/>
            <person name="Wu G."/>
            <person name="Yamamoto D."/>
            <person name="Yang H.P."/>
            <person name="Yang S.P."/>
            <person name="Yorke J.A."/>
            <person name="Yoshida K."/>
            <person name="Zdobnov E."/>
            <person name="Zhang P."/>
            <person name="Zhang Y."/>
            <person name="Zimin A.V."/>
            <person name="Baldwin J."/>
            <person name="Abdouelleil A."/>
            <person name="Abdulkadir J."/>
            <person name="Abebe A."/>
            <person name="Abera B."/>
            <person name="Abreu J."/>
            <person name="Acer S.C."/>
            <person name="Aftuck L."/>
            <person name="Alexander A."/>
            <person name="An P."/>
            <person name="Anderson E."/>
            <person name="Anderson S."/>
            <person name="Arachi H."/>
            <person name="Azer M."/>
            <person name="Bachantsang P."/>
            <person name="Barry A."/>
            <person name="Bayul T."/>
            <person name="Berlin A."/>
            <person name="Bessette D."/>
            <person name="Bloom T."/>
            <person name="Blye J."/>
            <person name="Boguslavskiy L."/>
            <person name="Bonnet C."/>
            <person name="Boukhgalter B."/>
            <person name="Bourzgui I."/>
            <person name="Brown A."/>
            <person name="Cahill P."/>
            <person name="Channer S."/>
            <person name="Cheshatsang Y."/>
            <person name="Chuda L."/>
            <person name="Citroen M."/>
            <person name="Collymore A."/>
            <person name="Cooke P."/>
            <person name="Costello M."/>
            <person name="D'Aco K."/>
            <person name="Daza R."/>
            <person name="De Haan G."/>
            <person name="DeGray S."/>
            <person name="DeMaso C."/>
            <person name="Dhargay N."/>
            <person name="Dooley K."/>
            <person name="Dooley E."/>
            <person name="Doricent M."/>
            <person name="Dorje P."/>
            <person name="Dorjee K."/>
            <person name="Dupes A."/>
            <person name="Elong R."/>
            <person name="Falk J."/>
            <person name="Farina A."/>
            <person name="Faro S."/>
            <person name="Ferguson D."/>
            <person name="Fisher S."/>
            <person name="Foley C.D."/>
            <person name="Franke A."/>
            <person name="Friedrich D."/>
            <person name="Gadbois L."/>
            <person name="Gearin G."/>
            <person name="Gearin C.R."/>
            <person name="Giannoukos G."/>
            <person name="Goode T."/>
            <person name="Graham J."/>
            <person name="Grandbois E."/>
            <person name="Grewal S."/>
            <person name="Gyaltsen K."/>
            <person name="Hafez N."/>
            <person name="Hagos B."/>
            <person name="Hall J."/>
            <person name="Henson C."/>
            <person name="Hollinger A."/>
            <person name="Honan T."/>
            <person name="Huard M.D."/>
            <person name="Hughes L."/>
            <person name="Hurhula B."/>
            <person name="Husby M.E."/>
            <person name="Kamat A."/>
            <person name="Kanga B."/>
            <person name="Kashin S."/>
            <person name="Khazanovich D."/>
            <person name="Kisner P."/>
            <person name="Lance K."/>
            <person name="Lara M."/>
            <person name="Lee W."/>
            <person name="Lennon N."/>
            <person name="Letendre F."/>
            <person name="LeVine R."/>
            <person name="Lipovsky A."/>
            <person name="Liu X."/>
            <person name="Liu J."/>
            <person name="Liu S."/>
            <person name="Lokyitsang T."/>
            <person name="Lokyitsang Y."/>
            <person name="Lubonja R."/>
            <person name="Lui A."/>
            <person name="MacDonald P."/>
            <person name="Magnisalis V."/>
            <person name="Maru K."/>
            <person name="Matthews C."/>
            <person name="McCusker W."/>
            <person name="McDonough S."/>
            <person name="Mehta T."/>
            <person name="Meldrim J."/>
            <person name="Meneus L."/>
            <person name="Mihai O."/>
            <person name="Mihalev A."/>
            <person name="Mihova T."/>
            <person name="Mittelman R."/>
            <person name="Mlenga V."/>
            <person name="Montmayeur A."/>
            <person name="Mulrain L."/>
            <person name="Navidi A."/>
            <person name="Naylor J."/>
            <person name="Negash T."/>
            <person name="Nguyen T."/>
            <person name="Nguyen N."/>
            <person name="Nicol R."/>
            <person name="Norbu C."/>
            <person name="Norbu N."/>
            <person name="Novod N."/>
            <person name="O'Neill B."/>
            <person name="Osman S."/>
            <person name="Markiewicz E."/>
            <person name="Oyono O.L."/>
            <person name="Patti C."/>
            <person name="Phunkhang P."/>
            <person name="Pierre F."/>
            <person name="Priest M."/>
            <person name="Raghuraman S."/>
            <person name="Rege F."/>
            <person name="Reyes R."/>
            <person name="Rise C."/>
            <person name="Rogov P."/>
            <person name="Ross K."/>
            <person name="Ryan E."/>
            <person name="Settipalli S."/>
            <person name="Shea T."/>
            <person name="Sherpa N."/>
            <person name="Shi L."/>
            <person name="Shih D."/>
            <person name="Sparrow T."/>
            <person name="Spaulding J."/>
            <person name="Stalker J."/>
            <person name="Stange-Thomann N."/>
            <person name="Stavropoulos S."/>
            <person name="Stone C."/>
            <person name="Strader C."/>
            <person name="Tesfaye S."/>
            <person name="Thomson T."/>
            <person name="Thoulutsang Y."/>
            <person name="Thoulutsang D."/>
            <person name="Topham K."/>
            <person name="Topping I."/>
            <person name="Tsamla T."/>
            <person name="Vassiliev H."/>
            <person name="Vo A."/>
            <person name="Wangchuk T."/>
            <person name="Wangdi T."/>
            <person name="Weiand M."/>
            <person name="Wilkinson J."/>
            <person name="Wilson A."/>
            <person name="Yadav S."/>
            <person name="Young G."/>
            <person name="Yu Q."/>
            <person name="Zembek L."/>
            <person name="Zhong D."/>
            <person name="Zimmer A."/>
            <person name="Zwirko Z."/>
            <person name="Jaffe D.B."/>
            <person name="Alvarez P."/>
            <person name="Brockman W."/>
            <person name="Butler J."/>
            <person name="Chin C."/>
            <person name="Gnerre S."/>
            <person name="Grabherr M."/>
            <person name="Kleber M."/>
            <person name="Mauceli E."/>
            <person name="MacCallum I."/>
        </authorList>
    </citation>
    <scope>NUCLEOTIDE SEQUENCE [LARGE SCALE GENOMIC DNA]</scope>
    <source>
        <strain evidence="16">Tucson 14024-0371.13</strain>
    </source>
</reference>
<evidence type="ECO:0000313" key="15">
    <source>
        <dbReference type="EMBL" id="EDV39957.2"/>
    </source>
</evidence>
<dbReference type="GO" id="GO:0015031">
    <property type="term" value="P:protein transport"/>
    <property type="evidence" value="ECO:0007669"/>
    <property type="project" value="UniProtKB-KW"/>
</dbReference>
<dbReference type="eggNOG" id="KOG0083">
    <property type="taxonomic scope" value="Eukaryota"/>
</dbReference>
<protein>
    <recommendedName>
        <fullName evidence="3">small monomeric GTPase</fullName>
        <ecNumber evidence="3">3.6.5.2</ecNumber>
    </recommendedName>
</protein>
<dbReference type="EC" id="3.6.5.2" evidence="3"/>
<organism evidence="15 16">
    <name type="scientific">Drosophila ananassae</name>
    <name type="common">Fruit fly</name>
    <dbReference type="NCBI Taxonomy" id="7217"/>
    <lineage>
        <taxon>Eukaryota</taxon>
        <taxon>Metazoa</taxon>
        <taxon>Ecdysozoa</taxon>
        <taxon>Arthropoda</taxon>
        <taxon>Hexapoda</taxon>
        <taxon>Insecta</taxon>
        <taxon>Pterygota</taxon>
        <taxon>Neoptera</taxon>
        <taxon>Endopterygota</taxon>
        <taxon>Diptera</taxon>
        <taxon>Brachycera</taxon>
        <taxon>Muscomorpha</taxon>
        <taxon>Ephydroidea</taxon>
        <taxon>Drosophilidae</taxon>
        <taxon>Drosophila</taxon>
        <taxon>Sophophora</taxon>
    </lineage>
</organism>
<dbReference type="KEGG" id="dan:6493149"/>
<dbReference type="SMART" id="SM00176">
    <property type="entry name" value="RAN"/>
    <property type="match status" value="1"/>
</dbReference>
<keyword evidence="9" id="KW-0653">Protein transport</keyword>
<dbReference type="STRING" id="7217.B3M8I3"/>